<organism evidence="1">
    <name type="scientific">Arundo donax</name>
    <name type="common">Giant reed</name>
    <name type="synonym">Donax arundinaceus</name>
    <dbReference type="NCBI Taxonomy" id="35708"/>
    <lineage>
        <taxon>Eukaryota</taxon>
        <taxon>Viridiplantae</taxon>
        <taxon>Streptophyta</taxon>
        <taxon>Embryophyta</taxon>
        <taxon>Tracheophyta</taxon>
        <taxon>Spermatophyta</taxon>
        <taxon>Magnoliopsida</taxon>
        <taxon>Liliopsida</taxon>
        <taxon>Poales</taxon>
        <taxon>Poaceae</taxon>
        <taxon>PACMAD clade</taxon>
        <taxon>Arundinoideae</taxon>
        <taxon>Arundineae</taxon>
        <taxon>Arundo</taxon>
    </lineage>
</organism>
<evidence type="ECO:0000313" key="1">
    <source>
        <dbReference type="EMBL" id="JAD23557.1"/>
    </source>
</evidence>
<dbReference type="EMBL" id="GBRH01274338">
    <property type="protein sequence ID" value="JAD23557.1"/>
    <property type="molecule type" value="Transcribed_RNA"/>
</dbReference>
<accession>A0A0A8YLQ8</accession>
<reference evidence="1" key="2">
    <citation type="journal article" date="2015" name="Data Brief">
        <title>Shoot transcriptome of the giant reed, Arundo donax.</title>
        <authorList>
            <person name="Barrero R.A."/>
            <person name="Guerrero F.D."/>
            <person name="Moolhuijzen P."/>
            <person name="Goolsby J.A."/>
            <person name="Tidwell J."/>
            <person name="Bellgard S.E."/>
            <person name="Bellgard M.I."/>
        </authorList>
    </citation>
    <scope>NUCLEOTIDE SEQUENCE</scope>
    <source>
        <tissue evidence="1">Shoot tissue taken approximately 20 cm above the soil surface</tissue>
    </source>
</reference>
<protein>
    <submittedName>
        <fullName evidence="1">Uncharacterized protein</fullName>
    </submittedName>
</protein>
<name>A0A0A8YLQ8_ARUDO</name>
<reference evidence="1" key="1">
    <citation type="submission" date="2014-09" db="EMBL/GenBank/DDBJ databases">
        <authorList>
            <person name="Magalhaes I.L.F."/>
            <person name="Oliveira U."/>
            <person name="Santos F.R."/>
            <person name="Vidigal T.H.D.A."/>
            <person name="Brescovit A.D."/>
            <person name="Santos A.J."/>
        </authorList>
    </citation>
    <scope>NUCLEOTIDE SEQUENCE</scope>
    <source>
        <tissue evidence="1">Shoot tissue taken approximately 20 cm above the soil surface</tissue>
    </source>
</reference>
<sequence>MFYHSIFIKKIMIF</sequence>
<proteinExistence type="predicted"/>